<dbReference type="EMBL" id="LR796481">
    <property type="protein sequence ID" value="CAB4148135.1"/>
    <property type="molecule type" value="Genomic_DNA"/>
</dbReference>
<evidence type="ECO:0000313" key="2">
    <source>
        <dbReference type="EMBL" id="CAB4148135.1"/>
    </source>
</evidence>
<gene>
    <name evidence="1" type="ORF">UFOVP325_122</name>
    <name evidence="2" type="ORF">UFOVP430_117</name>
</gene>
<organism evidence="1">
    <name type="scientific">uncultured Caudovirales phage</name>
    <dbReference type="NCBI Taxonomy" id="2100421"/>
    <lineage>
        <taxon>Viruses</taxon>
        <taxon>Duplodnaviria</taxon>
        <taxon>Heunggongvirae</taxon>
        <taxon>Uroviricota</taxon>
        <taxon>Caudoviricetes</taxon>
        <taxon>Peduoviridae</taxon>
        <taxon>Maltschvirus</taxon>
        <taxon>Maltschvirus maltsch</taxon>
    </lineage>
</organism>
<accession>A0A6J5LUS2</accession>
<reference evidence="1" key="1">
    <citation type="submission" date="2020-04" db="EMBL/GenBank/DDBJ databases">
        <authorList>
            <person name="Chiriac C."/>
            <person name="Salcher M."/>
            <person name="Ghai R."/>
            <person name="Kavagutti S V."/>
        </authorList>
    </citation>
    <scope>NUCLEOTIDE SEQUENCE</scope>
</reference>
<evidence type="ECO:0000313" key="1">
    <source>
        <dbReference type="EMBL" id="CAB4137871.1"/>
    </source>
</evidence>
<sequence length="103" mass="11771">MKKLLEATQKASQDTASYMTAQLRRQALHSGWDADVANTLHVSHVDDKFVVNIHPKHADRAFVHEYGDEDVKPTAAIRKFMNNPKNAEDAFMVTLNNHWKEVK</sequence>
<name>A0A6J5LUS2_9CAUD</name>
<proteinExistence type="predicted"/>
<protein>
    <submittedName>
        <fullName evidence="1">Uncharacterized protein</fullName>
    </submittedName>
</protein>
<dbReference type="EMBL" id="LR796338">
    <property type="protein sequence ID" value="CAB4137871.1"/>
    <property type="molecule type" value="Genomic_DNA"/>
</dbReference>